<dbReference type="InterPro" id="IPR039551">
    <property type="entry name" value="Cho/carn_acyl_trans"/>
</dbReference>
<evidence type="ECO:0000256" key="17">
    <source>
        <dbReference type="RuleBase" id="RU363034"/>
    </source>
</evidence>
<dbReference type="PROSITE" id="PS00440">
    <property type="entry name" value="ACYLTRANSF_C_2"/>
    <property type="match status" value="1"/>
</dbReference>
<dbReference type="PROSITE" id="PS00135">
    <property type="entry name" value="TRYPSIN_SER"/>
    <property type="match status" value="1"/>
</dbReference>
<keyword evidence="7" id="KW-0808">Transferase</keyword>
<dbReference type="InterPro" id="IPR000542">
    <property type="entry name" value="Carn_acyl_trans"/>
</dbReference>
<evidence type="ECO:0000256" key="9">
    <source>
        <dbReference type="ARBA" id="ARBA00022832"/>
    </source>
</evidence>
<evidence type="ECO:0000256" key="1">
    <source>
        <dbReference type="ARBA" id="ARBA00004141"/>
    </source>
</evidence>
<evidence type="ECO:0000256" key="13">
    <source>
        <dbReference type="ARBA" id="ARBA00023136"/>
    </source>
</evidence>
<evidence type="ECO:0000256" key="3">
    <source>
        <dbReference type="ARBA" id="ARBA00005005"/>
    </source>
</evidence>
<keyword evidence="8" id="KW-0812">Transmembrane</keyword>
<comment type="catalytic activity">
    <reaction evidence="15">
        <text>(R)-carnitine + hexadecanoyl-CoA = O-hexadecanoyl-(R)-carnitine + CoA</text>
        <dbReference type="Rhea" id="RHEA:12661"/>
        <dbReference type="ChEBI" id="CHEBI:16347"/>
        <dbReference type="ChEBI" id="CHEBI:17490"/>
        <dbReference type="ChEBI" id="CHEBI:57287"/>
        <dbReference type="ChEBI" id="CHEBI:57379"/>
        <dbReference type="EC" id="2.3.1.21"/>
    </reaction>
    <physiologicalReaction direction="left-to-right" evidence="15">
        <dbReference type="Rhea" id="RHEA:12662"/>
    </physiologicalReaction>
</comment>
<dbReference type="EMBL" id="CAJVCH010089082">
    <property type="protein sequence ID" value="CAG7722414.1"/>
    <property type="molecule type" value="Genomic_DNA"/>
</dbReference>
<keyword evidence="10" id="KW-1133">Transmembrane helix</keyword>
<feature type="domain" description="Peptidase S1" evidence="18">
    <location>
        <begin position="1026"/>
        <end position="1287"/>
    </location>
</feature>
<name>A0A8J2JMF9_9HEXA</name>
<dbReference type="PROSITE" id="PS50240">
    <property type="entry name" value="TRYPSIN_DOM"/>
    <property type="match status" value="1"/>
</dbReference>
<keyword evidence="6" id="KW-0813">Transport</keyword>
<dbReference type="PANTHER" id="PTHR22589:SF31">
    <property type="entry name" value="CARNITINE O-PALMITOYLTRANSFERASE"/>
    <property type="match status" value="1"/>
</dbReference>
<keyword evidence="14" id="KW-1015">Disulfide bond</keyword>
<evidence type="ECO:0000256" key="11">
    <source>
        <dbReference type="ARBA" id="ARBA00023098"/>
    </source>
</evidence>
<keyword evidence="17" id="KW-0378">Hydrolase</keyword>
<keyword evidence="17" id="KW-0645">Protease</keyword>
<dbReference type="InterPro" id="IPR032476">
    <property type="entry name" value="CPT_N"/>
</dbReference>
<evidence type="ECO:0000256" key="15">
    <source>
        <dbReference type="ARBA" id="ARBA00048480"/>
    </source>
</evidence>
<dbReference type="GO" id="GO:0004252">
    <property type="term" value="F:serine-type endopeptidase activity"/>
    <property type="evidence" value="ECO:0007669"/>
    <property type="project" value="InterPro"/>
</dbReference>
<dbReference type="FunFam" id="2.40.10.10:FF:000068">
    <property type="entry name" value="transmembrane protease serine 2"/>
    <property type="match status" value="1"/>
</dbReference>
<evidence type="ECO:0000313" key="19">
    <source>
        <dbReference type="EMBL" id="CAG7722414.1"/>
    </source>
</evidence>
<organism evidence="19 20">
    <name type="scientific">Allacma fusca</name>
    <dbReference type="NCBI Taxonomy" id="39272"/>
    <lineage>
        <taxon>Eukaryota</taxon>
        <taxon>Metazoa</taxon>
        <taxon>Ecdysozoa</taxon>
        <taxon>Arthropoda</taxon>
        <taxon>Hexapoda</taxon>
        <taxon>Collembola</taxon>
        <taxon>Symphypleona</taxon>
        <taxon>Sminthuridae</taxon>
        <taxon>Allacma</taxon>
    </lineage>
</organism>
<dbReference type="Proteomes" id="UP000708208">
    <property type="component" value="Unassembled WGS sequence"/>
</dbReference>
<dbReference type="GO" id="GO:0009437">
    <property type="term" value="P:carnitine metabolic process"/>
    <property type="evidence" value="ECO:0007669"/>
    <property type="project" value="TreeGrafter"/>
</dbReference>
<comment type="similarity">
    <text evidence="4">Belongs to the carnitine/choline acetyltransferase family.</text>
</comment>
<evidence type="ECO:0000256" key="8">
    <source>
        <dbReference type="ARBA" id="ARBA00022692"/>
    </source>
</evidence>
<dbReference type="CDD" id="cd00190">
    <property type="entry name" value="Tryp_SPc"/>
    <property type="match status" value="1"/>
</dbReference>
<comment type="pathway">
    <text evidence="3">Lipid metabolism; fatty acid beta-oxidation.</text>
</comment>
<sequence>MAEAHSAVAFSFSVTHEGVRVNYDREVLHLIWLSGVRAWRKRLTRILNNVRCGIYPGSLKGLGVSVAALSSVYYAGYDPTYGLIPWMQTQLPETWVATVGEGLSCTLVGVGIWSTAIFTVRNFLRFLFNYKGWMYEQRGKGRKISLWTKLWITAVKVLSGWNKPMLYSFQGSLPSLPLPKVHDTMQRYLSFKILVGHELYAILVHPTTIQAARAANITYGCLLFRRAIERQELEPIMVQGLVPLCSWQYERVFNTTRVPGEETDRIQHMNDSLHIAVYCRGKYFRMPIHHKGRLLKPAELQVQFQRILDDQTVPEKGEEKLAALTAWERTGWAQAREKYFLKGINRTSLDIIEKSAFVVVLDNEEYFYDPKDTSKLDNFARRMLHGQGYDRWFDKSFNIVVGANGRVGFNSEHSWADAAVLAHLWEFVIAEDVVIRGYDDNGNTQGSVEIEPPSPIRLKWEMPPECLETIEYSSQSALALLNDVDLKLYVHDHYGKGFMKTCRASPDAYIQMALQLAYYRDAGKFNLTYEASMTRLFREGRTETVRPCTIESCEWVKSMENQSSTKEERIKLLQKACGRHQLGYQDAMCGKGIDRHLFCLYVVSKYLEVDSPFLKEVLSEPWRLSTSQTPHGQTTKLDLKAHPDCISAGGGFGPVADDGYGVSYIIAGEDVLFFHISSKKSSPETDSVKFAGQIERALRDMKDLFTKPAAANGVEKSKEKALGGDVSIADYQKGFKTFRKIIISPLKFQYLENCPPMKNNITWKFLICLGGYIFALSNADIPDHFYRLPLVGTTRAGREERTSTLLEPVNSQVQDSPTEHEGMCEGACISSRACNYYGGRPRGACINGNVCCKFERTCDGISREKISFFTSPDYPKLSNDRVQCSHLIFPNEDVCALRIDFLELNISQGVKFAGNFHKCIQDNIFVLNVLNGPHESLCEFQNYSALFSVDWKNPKPVTLLFVIQSQVFRWRVRVTQLNCKKLQSWRNDLGCGRQLLYEPEGSHSKDDLLLDTVPHGDYKEISSPLIVNGAPADQREFPWQASLQAKSKHRCGASILNENFLLTAAHCFTARVYEPPENLRVVVGDLVLDSDEDGGQPQILEVESIIVDYDYKSFRAHLNDIAVIKVKTKIKFNAGVQPVCLPTIDTPMSQTEALVSGWGRLNATYSPANGRLQKLQMRIIPNKECKQMHQKEVAKASKMNSTDIANLPGSRFMGNDNTHICAIADTNSTVCFGDSGGPLVIQSQLDGRFTQVGIVSFGLRACDVSNLSPVAFTRVSEFLQFITLATTSV</sequence>
<dbReference type="GO" id="GO:0004095">
    <property type="term" value="F:carnitine O-palmitoyltransferase activity"/>
    <property type="evidence" value="ECO:0007669"/>
    <property type="project" value="UniProtKB-EC"/>
</dbReference>
<keyword evidence="13" id="KW-0472">Membrane</keyword>
<keyword evidence="11" id="KW-0443">Lipid metabolism</keyword>
<evidence type="ECO:0000256" key="12">
    <source>
        <dbReference type="ARBA" id="ARBA00023128"/>
    </source>
</evidence>
<evidence type="ECO:0000256" key="5">
    <source>
        <dbReference type="ARBA" id="ARBA00013243"/>
    </source>
</evidence>
<dbReference type="GO" id="GO:0006508">
    <property type="term" value="P:proteolysis"/>
    <property type="evidence" value="ECO:0007669"/>
    <property type="project" value="UniProtKB-KW"/>
</dbReference>
<dbReference type="GO" id="GO:0031966">
    <property type="term" value="C:mitochondrial membrane"/>
    <property type="evidence" value="ECO:0007669"/>
    <property type="project" value="UniProtKB-SubCell"/>
</dbReference>
<comment type="caution">
    <text evidence="19">The sequence shown here is derived from an EMBL/GenBank/DDBJ whole genome shotgun (WGS) entry which is preliminary data.</text>
</comment>
<keyword evidence="17" id="KW-0720">Serine protease</keyword>
<dbReference type="InterPro" id="IPR001254">
    <property type="entry name" value="Trypsin_dom"/>
</dbReference>
<dbReference type="EC" id="2.3.1.21" evidence="5"/>
<dbReference type="InterPro" id="IPR033116">
    <property type="entry name" value="TRYPSIN_SER"/>
</dbReference>
<evidence type="ECO:0000256" key="4">
    <source>
        <dbReference type="ARBA" id="ARBA00005232"/>
    </source>
</evidence>
<keyword evidence="20" id="KW-1185">Reference proteome</keyword>
<dbReference type="InterPro" id="IPR018114">
    <property type="entry name" value="TRYPSIN_HIS"/>
</dbReference>
<dbReference type="Pfam" id="PF00755">
    <property type="entry name" value="Carn_acyltransf"/>
    <property type="match status" value="1"/>
</dbReference>
<reference evidence="19" key="1">
    <citation type="submission" date="2021-06" db="EMBL/GenBank/DDBJ databases">
        <authorList>
            <person name="Hodson N. C."/>
            <person name="Mongue J. A."/>
            <person name="Jaron S. K."/>
        </authorList>
    </citation>
    <scope>NUCLEOTIDE SEQUENCE</scope>
</reference>
<accession>A0A8J2JMF9</accession>
<keyword evidence="12" id="KW-0496">Mitochondrion</keyword>
<dbReference type="SMART" id="SM00020">
    <property type="entry name" value="Tryp_SPc"/>
    <property type="match status" value="1"/>
</dbReference>
<dbReference type="FunFam" id="3.30.559.10:FF:000042">
    <property type="entry name" value="Carnitine Palmitoyl Transferase"/>
    <property type="match status" value="1"/>
</dbReference>
<evidence type="ECO:0000259" key="18">
    <source>
        <dbReference type="PROSITE" id="PS50240"/>
    </source>
</evidence>
<dbReference type="FunFam" id="3.30.559.70:FF:000001">
    <property type="entry name" value="Carnitine O-palmitoyltransferase 1, liver isoform"/>
    <property type="match status" value="1"/>
</dbReference>
<evidence type="ECO:0000256" key="16">
    <source>
        <dbReference type="PIRSR" id="PIRSR600542-1"/>
    </source>
</evidence>
<evidence type="ECO:0000256" key="10">
    <source>
        <dbReference type="ARBA" id="ARBA00022989"/>
    </source>
</evidence>
<evidence type="ECO:0000256" key="2">
    <source>
        <dbReference type="ARBA" id="ARBA00004325"/>
    </source>
</evidence>
<dbReference type="OrthoDB" id="240216at2759"/>
<evidence type="ECO:0000256" key="7">
    <source>
        <dbReference type="ARBA" id="ARBA00022679"/>
    </source>
</evidence>
<dbReference type="PANTHER" id="PTHR22589">
    <property type="entry name" value="CARNITINE O-ACYLTRANSFERASE"/>
    <property type="match status" value="1"/>
</dbReference>
<dbReference type="Pfam" id="PF16484">
    <property type="entry name" value="CPT_N"/>
    <property type="match status" value="1"/>
</dbReference>
<gene>
    <name evidence="19" type="ORF">AFUS01_LOCUS11551</name>
</gene>
<evidence type="ECO:0000256" key="6">
    <source>
        <dbReference type="ARBA" id="ARBA00022448"/>
    </source>
</evidence>
<dbReference type="Pfam" id="PF00089">
    <property type="entry name" value="Trypsin"/>
    <property type="match status" value="1"/>
</dbReference>
<comment type="subcellular location">
    <subcellularLocation>
        <location evidence="1">Membrane</location>
        <topology evidence="1">Multi-pass membrane protein</topology>
    </subcellularLocation>
    <subcellularLocation>
        <location evidence="2">Mitochondrion membrane</location>
    </subcellularLocation>
</comment>
<protein>
    <recommendedName>
        <fullName evidence="5">carnitine O-palmitoyltransferase</fullName>
        <ecNumber evidence="5">2.3.1.21</ecNumber>
    </recommendedName>
</protein>
<feature type="active site" description="Proton acceptor" evidence="16">
    <location>
        <position position="413"/>
    </location>
</feature>
<dbReference type="PROSITE" id="PS00134">
    <property type="entry name" value="TRYPSIN_HIS"/>
    <property type="match status" value="1"/>
</dbReference>
<evidence type="ECO:0000313" key="20">
    <source>
        <dbReference type="Proteomes" id="UP000708208"/>
    </source>
</evidence>
<dbReference type="PROSITE" id="PS00439">
    <property type="entry name" value="ACYLTRANSF_C_1"/>
    <property type="match status" value="1"/>
</dbReference>
<evidence type="ECO:0000256" key="14">
    <source>
        <dbReference type="ARBA" id="ARBA00023157"/>
    </source>
</evidence>
<proteinExistence type="inferred from homology"/>
<dbReference type="GO" id="GO:0006631">
    <property type="term" value="P:fatty acid metabolic process"/>
    <property type="evidence" value="ECO:0007669"/>
    <property type="project" value="UniProtKB-KW"/>
</dbReference>
<keyword evidence="9" id="KW-0276">Fatty acid metabolism</keyword>